<evidence type="ECO:0000256" key="3">
    <source>
        <dbReference type="ARBA" id="ARBA00023315"/>
    </source>
</evidence>
<dbReference type="InterPro" id="IPR023213">
    <property type="entry name" value="CAT-like_dom_sf"/>
</dbReference>
<comment type="caution">
    <text evidence="5">The sequence shown here is derived from an EMBL/GenBank/DDBJ whole genome shotgun (WGS) entry which is preliminary data.</text>
</comment>
<dbReference type="Proteomes" id="UP000652074">
    <property type="component" value="Unassembled WGS sequence"/>
</dbReference>
<dbReference type="PANTHER" id="PTHR43178:SF5">
    <property type="entry name" value="LIPOAMIDE ACYLTRANSFERASE COMPONENT OF BRANCHED-CHAIN ALPHA-KETO ACID DEHYDROGENASE COMPLEX, MITOCHONDRIAL"/>
    <property type="match status" value="1"/>
</dbReference>
<organism evidence="5 6">
    <name type="scientific">Aromatoleum petrolei</name>
    <dbReference type="NCBI Taxonomy" id="76116"/>
    <lineage>
        <taxon>Bacteria</taxon>
        <taxon>Pseudomonadati</taxon>
        <taxon>Pseudomonadota</taxon>
        <taxon>Betaproteobacteria</taxon>
        <taxon>Rhodocyclales</taxon>
        <taxon>Rhodocyclaceae</taxon>
        <taxon>Aromatoleum</taxon>
    </lineage>
</organism>
<feature type="domain" description="2-oxoacid dehydrogenase acyltransferase catalytic" evidence="4">
    <location>
        <begin position="17"/>
        <end position="234"/>
    </location>
</feature>
<dbReference type="Gene3D" id="3.30.559.10">
    <property type="entry name" value="Chloramphenicol acetyltransferase-like domain"/>
    <property type="match status" value="1"/>
</dbReference>
<comment type="cofactor">
    <cofactor evidence="1">
        <name>(R)-lipoate</name>
        <dbReference type="ChEBI" id="CHEBI:83088"/>
    </cofactor>
</comment>
<dbReference type="RefSeq" id="WP_169204673.1">
    <property type="nucleotide sequence ID" value="NZ_CP059560.1"/>
</dbReference>
<dbReference type="Pfam" id="PF00198">
    <property type="entry name" value="2-oxoacid_dh"/>
    <property type="match status" value="1"/>
</dbReference>
<reference evidence="5 6" key="1">
    <citation type="submission" date="2019-12" db="EMBL/GenBank/DDBJ databases">
        <title>Comparative genomics gives insights into the taxonomy of the Azoarcus-Aromatoleum group and reveals separate origins of nif in the plant-associated Azoarcus and non-plant-associated Aromatoleum sub-groups.</title>
        <authorList>
            <person name="Lafos M."/>
            <person name="Maluk M."/>
            <person name="Batista M."/>
            <person name="Junghare M."/>
            <person name="Carmona M."/>
            <person name="Faoro H."/>
            <person name="Cruz L.M."/>
            <person name="Battistoni F."/>
            <person name="De Souza E."/>
            <person name="Pedrosa F."/>
            <person name="Chen W.-M."/>
            <person name="Poole P.S."/>
            <person name="Dixon R.A."/>
            <person name="James E.K."/>
        </authorList>
    </citation>
    <scope>NUCLEOTIDE SEQUENCE [LARGE SCALE GENOMIC DNA]</scope>
    <source>
        <strain evidence="5 6">ToN1</strain>
    </source>
</reference>
<sequence>MSATASLAPAPAIPPAERRTMPLSGLRGAIARNMTQGWQVPRVAHEVDVDLSRVEALRAERAAAGEKLSVNAFVLRAVALALRAHPRLNALMREKEVELVEDINLGVAVALDDGLMVPVIRNADAKRVAELADETRRLAEGARSGALTGGAYQRGTFTVTNLGAAGIDRFSPIINPPQVAILGVGRTAMRAIVRDGAIVAAPIVTLTLVFDHRAVDGQPAALFLGEIARRLEHAEFD</sequence>
<gene>
    <name evidence="5" type="ORF">GPA26_01895</name>
</gene>
<dbReference type="PANTHER" id="PTHR43178">
    <property type="entry name" value="DIHYDROLIPOAMIDE ACETYLTRANSFERASE COMPONENT OF PYRUVATE DEHYDROGENASE COMPLEX"/>
    <property type="match status" value="1"/>
</dbReference>
<evidence type="ECO:0000259" key="4">
    <source>
        <dbReference type="Pfam" id="PF00198"/>
    </source>
</evidence>
<keyword evidence="6" id="KW-1185">Reference proteome</keyword>
<evidence type="ECO:0000256" key="2">
    <source>
        <dbReference type="ARBA" id="ARBA00022679"/>
    </source>
</evidence>
<evidence type="ECO:0000256" key="1">
    <source>
        <dbReference type="ARBA" id="ARBA00001938"/>
    </source>
</evidence>
<dbReference type="InterPro" id="IPR001078">
    <property type="entry name" value="2-oxoacid_DH_actylTfrase"/>
</dbReference>
<evidence type="ECO:0000313" key="6">
    <source>
        <dbReference type="Proteomes" id="UP000652074"/>
    </source>
</evidence>
<accession>A0ABX1MLI3</accession>
<proteinExistence type="predicted"/>
<name>A0ABX1MLI3_9RHOO</name>
<keyword evidence="2" id="KW-0808">Transferase</keyword>
<evidence type="ECO:0000313" key="5">
    <source>
        <dbReference type="EMBL" id="NMF87225.1"/>
    </source>
</evidence>
<keyword evidence="3" id="KW-0012">Acyltransferase</keyword>
<protein>
    <submittedName>
        <fullName evidence="5">2-oxo acid dehydrogenase subunit E2</fullName>
    </submittedName>
</protein>
<dbReference type="SUPFAM" id="SSF52777">
    <property type="entry name" value="CoA-dependent acyltransferases"/>
    <property type="match status" value="1"/>
</dbReference>
<dbReference type="EMBL" id="WTVR01000003">
    <property type="protein sequence ID" value="NMF87225.1"/>
    <property type="molecule type" value="Genomic_DNA"/>
</dbReference>
<dbReference type="InterPro" id="IPR050743">
    <property type="entry name" value="2-oxoacid_DH_E2_comp"/>
</dbReference>